<comment type="similarity">
    <text evidence="1">Belongs to the plant rapid alkalinization factor (RALF) family.</text>
</comment>
<keyword evidence="3" id="KW-1015">Disulfide bond</keyword>
<evidence type="ECO:0000313" key="6">
    <source>
        <dbReference type="Proteomes" id="UP000582016"/>
    </source>
</evidence>
<evidence type="ECO:0000256" key="1">
    <source>
        <dbReference type="ARBA" id="ARBA00009178"/>
    </source>
</evidence>
<accession>A0A8H5I3M3</accession>
<name>A0A8H5I3M3_9HYPO</name>
<reference evidence="5 6" key="1">
    <citation type="submission" date="2020-05" db="EMBL/GenBank/DDBJ databases">
        <title>Identification and distribution of gene clusters putatively required for synthesis of sphingolipid metabolism inhibitors in phylogenetically diverse species of the filamentous fungus Fusarium.</title>
        <authorList>
            <person name="Kim H.-S."/>
            <person name="Busman M."/>
            <person name="Brown D.W."/>
            <person name="Divon H."/>
            <person name="Uhlig S."/>
            <person name="Proctor R.H."/>
        </authorList>
    </citation>
    <scope>NUCLEOTIDE SEQUENCE [LARGE SCALE GENOMIC DNA]</scope>
    <source>
        <strain evidence="5 6">NRRL 13617</strain>
    </source>
</reference>
<dbReference type="GO" id="GO:0019722">
    <property type="term" value="P:calcium-mediated signaling"/>
    <property type="evidence" value="ECO:0007669"/>
    <property type="project" value="TreeGrafter"/>
</dbReference>
<dbReference type="EMBL" id="JAAOAQ010001214">
    <property type="protein sequence ID" value="KAF5529519.1"/>
    <property type="molecule type" value="Genomic_DNA"/>
</dbReference>
<dbReference type="PANTHER" id="PTHR33136:SF6">
    <property type="entry name" value="PROTEIN RALF-LIKE 34"/>
    <property type="match status" value="1"/>
</dbReference>
<dbReference type="InterPro" id="IPR008801">
    <property type="entry name" value="RALF"/>
</dbReference>
<feature type="chain" id="PRO_5034946422" evidence="4">
    <location>
        <begin position="18"/>
        <end position="79"/>
    </location>
</feature>
<gene>
    <name evidence="5" type="ORF">FPHYL_14204</name>
</gene>
<protein>
    <submittedName>
        <fullName evidence="5">Rapid ALkalinization factor</fullName>
    </submittedName>
</protein>
<keyword evidence="6" id="KW-1185">Reference proteome</keyword>
<evidence type="ECO:0000256" key="4">
    <source>
        <dbReference type="SAM" id="SignalP"/>
    </source>
</evidence>
<dbReference type="Pfam" id="PF05498">
    <property type="entry name" value="RALF"/>
    <property type="match status" value="1"/>
</dbReference>
<keyword evidence="2 4" id="KW-0732">Signal</keyword>
<dbReference type="AlphaFoldDB" id="A0A8H5I3M3"/>
<dbReference type="Proteomes" id="UP000582016">
    <property type="component" value="Unassembled WGS sequence"/>
</dbReference>
<evidence type="ECO:0000313" key="5">
    <source>
        <dbReference type="EMBL" id="KAF5529519.1"/>
    </source>
</evidence>
<proteinExistence type="inferred from homology"/>
<comment type="caution">
    <text evidence="5">The sequence shown here is derived from an EMBL/GenBank/DDBJ whole genome shotgun (WGS) entry which is preliminary data.</text>
</comment>
<dbReference type="OrthoDB" id="1613518at2759"/>
<sequence>MKFSLITTLSLIGLAAAGPVQQKRAYISYYGLRRDGTPCSLRDESWQNCRPRAYAHDWSRGCEAVYQCRGDDYPPGPSS</sequence>
<evidence type="ECO:0000256" key="2">
    <source>
        <dbReference type="ARBA" id="ARBA00022729"/>
    </source>
</evidence>
<dbReference type="PANTHER" id="PTHR33136">
    <property type="entry name" value="RAPID ALKALINIZATION FACTOR-LIKE"/>
    <property type="match status" value="1"/>
</dbReference>
<evidence type="ECO:0000256" key="3">
    <source>
        <dbReference type="ARBA" id="ARBA00023157"/>
    </source>
</evidence>
<organism evidence="5 6">
    <name type="scientific">Fusarium phyllophilum</name>
    <dbReference type="NCBI Taxonomy" id="47803"/>
    <lineage>
        <taxon>Eukaryota</taxon>
        <taxon>Fungi</taxon>
        <taxon>Dikarya</taxon>
        <taxon>Ascomycota</taxon>
        <taxon>Pezizomycotina</taxon>
        <taxon>Sordariomycetes</taxon>
        <taxon>Hypocreomycetidae</taxon>
        <taxon>Hypocreales</taxon>
        <taxon>Nectriaceae</taxon>
        <taxon>Fusarium</taxon>
        <taxon>Fusarium fujikuroi species complex</taxon>
    </lineage>
</organism>
<feature type="signal peptide" evidence="4">
    <location>
        <begin position="1"/>
        <end position="17"/>
    </location>
</feature>